<feature type="domain" description="Translation initiation factor 3 C-terminal" evidence="5">
    <location>
        <begin position="81"/>
        <end position="165"/>
    </location>
</feature>
<name>A0A1G2T1M4_9BACT</name>
<protein>
    <recommendedName>
        <fullName evidence="4">Translation initiation factor IF-3</fullName>
    </recommendedName>
</protein>
<dbReference type="InterPro" id="IPR036787">
    <property type="entry name" value="T_IF-3_N_sf"/>
</dbReference>
<dbReference type="GO" id="GO:0005829">
    <property type="term" value="C:cytosol"/>
    <property type="evidence" value="ECO:0007669"/>
    <property type="project" value="TreeGrafter"/>
</dbReference>
<dbReference type="Pfam" id="PF00707">
    <property type="entry name" value="IF3_C"/>
    <property type="match status" value="1"/>
</dbReference>
<dbReference type="AlphaFoldDB" id="A0A1G2T1M4"/>
<feature type="domain" description="Translation initiation factor 3 N-terminal" evidence="6">
    <location>
        <begin position="6"/>
        <end position="75"/>
    </location>
</feature>
<evidence type="ECO:0000256" key="2">
    <source>
        <dbReference type="ARBA" id="ARBA00022540"/>
    </source>
</evidence>
<dbReference type="InterPro" id="IPR036788">
    <property type="entry name" value="T_IF-3_C_sf"/>
</dbReference>
<evidence type="ECO:0000256" key="4">
    <source>
        <dbReference type="NCBIfam" id="TIGR00168"/>
    </source>
</evidence>
<dbReference type="GO" id="GO:0016020">
    <property type="term" value="C:membrane"/>
    <property type="evidence" value="ECO:0007669"/>
    <property type="project" value="TreeGrafter"/>
</dbReference>
<evidence type="ECO:0000259" key="5">
    <source>
        <dbReference type="Pfam" id="PF00707"/>
    </source>
</evidence>
<evidence type="ECO:0000256" key="1">
    <source>
        <dbReference type="ARBA" id="ARBA00005439"/>
    </source>
</evidence>
<dbReference type="SUPFAM" id="SSF54364">
    <property type="entry name" value="Translation initiation factor IF3, N-terminal domain"/>
    <property type="match status" value="1"/>
</dbReference>
<accession>A0A1G2T1M4</accession>
<dbReference type="InterPro" id="IPR019815">
    <property type="entry name" value="Translation_initiation_fac_3_C"/>
</dbReference>
<dbReference type="Pfam" id="PF05198">
    <property type="entry name" value="IF3_N"/>
    <property type="match status" value="1"/>
</dbReference>
<dbReference type="InterPro" id="IPR019814">
    <property type="entry name" value="Translation_initiation_fac_3_N"/>
</dbReference>
<gene>
    <name evidence="7" type="ORF">A2758_01380</name>
</gene>
<dbReference type="GO" id="GO:0003743">
    <property type="term" value="F:translation initiation factor activity"/>
    <property type="evidence" value="ECO:0007669"/>
    <property type="project" value="UniProtKB-UniRule"/>
</dbReference>
<comment type="caution">
    <text evidence="7">The sequence shown here is derived from an EMBL/GenBank/DDBJ whole genome shotgun (WGS) entry which is preliminary data.</text>
</comment>
<sequence length="168" mass="18864">MPEPRINHRISARELRVIGPQGENLGILSLSDALKQAEAHSLDLIEISPTANPPVAKIADFGKWLYEENKKTKAAKKGHSTEVKTVQVKLGTGDHDLMLKAKKASEWLTEGNRVRVNLFLPGRSKYMEEKFLKERIERMLKLISVDYKIADPAKKSPKGMSCMIEKAT</sequence>
<dbReference type="PANTHER" id="PTHR10938:SF0">
    <property type="entry name" value="TRANSLATION INITIATION FACTOR IF-3, MITOCHONDRIAL"/>
    <property type="match status" value="1"/>
</dbReference>
<dbReference type="Gene3D" id="3.30.110.10">
    <property type="entry name" value="Translation initiation factor 3 (IF-3), C-terminal domain"/>
    <property type="match status" value="1"/>
</dbReference>
<evidence type="ECO:0000313" key="8">
    <source>
        <dbReference type="Proteomes" id="UP000178612"/>
    </source>
</evidence>
<keyword evidence="3" id="KW-0648">Protein biosynthesis</keyword>
<dbReference type="EMBL" id="MHVJ01000015">
    <property type="protein sequence ID" value="OHA91022.1"/>
    <property type="molecule type" value="Genomic_DNA"/>
</dbReference>
<dbReference type="Gene3D" id="3.10.20.80">
    <property type="entry name" value="Translation initiation factor 3 (IF-3), N-terminal domain"/>
    <property type="match status" value="1"/>
</dbReference>
<dbReference type="PANTHER" id="PTHR10938">
    <property type="entry name" value="TRANSLATION INITIATION FACTOR IF-3"/>
    <property type="match status" value="1"/>
</dbReference>
<comment type="similarity">
    <text evidence="1">Belongs to the IF-3 family.</text>
</comment>
<dbReference type="Proteomes" id="UP000178612">
    <property type="component" value="Unassembled WGS sequence"/>
</dbReference>
<evidence type="ECO:0000259" key="6">
    <source>
        <dbReference type="Pfam" id="PF05198"/>
    </source>
</evidence>
<organism evidence="7 8">
    <name type="scientific">Candidatus Zambryskibacteria bacterium RIFCSPHIGHO2_01_FULL_49_18</name>
    <dbReference type="NCBI Taxonomy" id="1802740"/>
    <lineage>
        <taxon>Bacteria</taxon>
        <taxon>Candidatus Zambryskiibacteriota</taxon>
    </lineage>
</organism>
<dbReference type="GO" id="GO:0043022">
    <property type="term" value="F:ribosome binding"/>
    <property type="evidence" value="ECO:0007669"/>
    <property type="project" value="TreeGrafter"/>
</dbReference>
<dbReference type="SUPFAM" id="SSF55200">
    <property type="entry name" value="Translation initiation factor IF3, C-terminal domain"/>
    <property type="match status" value="1"/>
</dbReference>
<evidence type="ECO:0000313" key="7">
    <source>
        <dbReference type="EMBL" id="OHA91022.1"/>
    </source>
</evidence>
<proteinExistence type="inferred from homology"/>
<keyword evidence="2 7" id="KW-0396">Initiation factor</keyword>
<reference evidence="7 8" key="1">
    <citation type="journal article" date="2016" name="Nat. Commun.">
        <title>Thousands of microbial genomes shed light on interconnected biogeochemical processes in an aquifer system.</title>
        <authorList>
            <person name="Anantharaman K."/>
            <person name="Brown C.T."/>
            <person name="Hug L.A."/>
            <person name="Sharon I."/>
            <person name="Castelle C.J."/>
            <person name="Probst A.J."/>
            <person name="Thomas B.C."/>
            <person name="Singh A."/>
            <person name="Wilkins M.J."/>
            <person name="Karaoz U."/>
            <person name="Brodie E.L."/>
            <person name="Williams K.H."/>
            <person name="Hubbard S.S."/>
            <person name="Banfield J.F."/>
        </authorList>
    </citation>
    <scope>NUCLEOTIDE SEQUENCE [LARGE SCALE GENOMIC DNA]</scope>
</reference>
<dbReference type="GO" id="GO:0032790">
    <property type="term" value="P:ribosome disassembly"/>
    <property type="evidence" value="ECO:0007669"/>
    <property type="project" value="TreeGrafter"/>
</dbReference>
<evidence type="ECO:0000256" key="3">
    <source>
        <dbReference type="ARBA" id="ARBA00022917"/>
    </source>
</evidence>
<dbReference type="InterPro" id="IPR001288">
    <property type="entry name" value="Translation_initiation_fac_3"/>
</dbReference>
<dbReference type="NCBIfam" id="TIGR00168">
    <property type="entry name" value="infC"/>
    <property type="match status" value="1"/>
</dbReference>